<name>A0A8H6H5X0_9AGAR</name>
<dbReference type="OrthoDB" id="2322499at2759"/>
<evidence type="ECO:0000313" key="2">
    <source>
        <dbReference type="Proteomes" id="UP000521943"/>
    </source>
</evidence>
<comment type="caution">
    <text evidence="1">The sequence shown here is derived from an EMBL/GenBank/DDBJ whole genome shotgun (WGS) entry which is preliminary data.</text>
</comment>
<protein>
    <recommendedName>
        <fullName evidence="3">F-box domain-containing protein</fullName>
    </recommendedName>
</protein>
<organism evidence="1 2">
    <name type="scientific">Ephemerocybe angulata</name>
    <dbReference type="NCBI Taxonomy" id="980116"/>
    <lineage>
        <taxon>Eukaryota</taxon>
        <taxon>Fungi</taxon>
        <taxon>Dikarya</taxon>
        <taxon>Basidiomycota</taxon>
        <taxon>Agaricomycotina</taxon>
        <taxon>Agaricomycetes</taxon>
        <taxon>Agaricomycetidae</taxon>
        <taxon>Agaricales</taxon>
        <taxon>Agaricineae</taxon>
        <taxon>Psathyrellaceae</taxon>
        <taxon>Ephemerocybe</taxon>
    </lineage>
</organism>
<dbReference type="CDD" id="cd09917">
    <property type="entry name" value="F-box_SF"/>
    <property type="match status" value="1"/>
</dbReference>
<dbReference type="InterPro" id="IPR036047">
    <property type="entry name" value="F-box-like_dom_sf"/>
</dbReference>
<reference evidence="1 2" key="1">
    <citation type="submission" date="2020-07" db="EMBL/GenBank/DDBJ databases">
        <title>Comparative genomics of pyrophilous fungi reveals a link between fire events and developmental genes.</title>
        <authorList>
            <consortium name="DOE Joint Genome Institute"/>
            <person name="Steindorff A.S."/>
            <person name="Carver A."/>
            <person name="Calhoun S."/>
            <person name="Stillman K."/>
            <person name="Liu H."/>
            <person name="Lipzen A."/>
            <person name="Pangilinan J."/>
            <person name="Labutti K."/>
            <person name="Bruns T.D."/>
            <person name="Grigoriev I.V."/>
        </authorList>
    </citation>
    <scope>NUCLEOTIDE SEQUENCE [LARGE SCALE GENOMIC DNA]</scope>
    <source>
        <strain evidence="1 2">CBS 144469</strain>
    </source>
</reference>
<dbReference type="Proteomes" id="UP000521943">
    <property type="component" value="Unassembled WGS sequence"/>
</dbReference>
<feature type="non-terminal residue" evidence="1">
    <location>
        <position position="1"/>
    </location>
</feature>
<gene>
    <name evidence="1" type="ORF">DFP72DRAFT_791022</name>
</gene>
<keyword evidence="2" id="KW-1185">Reference proteome</keyword>
<accession>A0A8H6H5X0</accession>
<dbReference type="AlphaFoldDB" id="A0A8H6H5X0"/>
<proteinExistence type="predicted"/>
<evidence type="ECO:0000313" key="1">
    <source>
        <dbReference type="EMBL" id="KAF6740994.1"/>
    </source>
</evidence>
<dbReference type="EMBL" id="JACGCI010000307">
    <property type="protein sequence ID" value="KAF6740994.1"/>
    <property type="molecule type" value="Genomic_DNA"/>
</dbReference>
<evidence type="ECO:0008006" key="3">
    <source>
        <dbReference type="Google" id="ProtNLM"/>
    </source>
</evidence>
<sequence>VLSHLPPRDVLHVARTNRDVRHIVLSRTSKGMWKTCLKESGTPEPPEDFSAPRWAALLYDTECNV</sequence>
<feature type="non-terminal residue" evidence="1">
    <location>
        <position position="65"/>
    </location>
</feature>
<dbReference type="SUPFAM" id="SSF81383">
    <property type="entry name" value="F-box domain"/>
    <property type="match status" value="1"/>
</dbReference>